<proteinExistence type="inferred from homology"/>
<reference evidence="12 13" key="1">
    <citation type="submission" date="2023-09" db="EMBL/GenBank/DDBJ databases">
        <title>Pangenome analysis of Batrachochytrium dendrobatidis and related Chytrids.</title>
        <authorList>
            <person name="Yacoub M.N."/>
            <person name="Stajich J.E."/>
            <person name="James T.Y."/>
        </authorList>
    </citation>
    <scope>NUCLEOTIDE SEQUENCE [LARGE SCALE GENOMIC DNA]</scope>
    <source>
        <strain evidence="12 13">JEL0888</strain>
    </source>
</reference>
<keyword evidence="13" id="KW-1185">Reference proteome</keyword>
<evidence type="ECO:0000313" key="13">
    <source>
        <dbReference type="Proteomes" id="UP001527925"/>
    </source>
</evidence>
<evidence type="ECO:0000256" key="2">
    <source>
        <dbReference type="ARBA" id="ARBA00004347"/>
    </source>
</evidence>
<keyword evidence="4 11" id="KW-0813">Transport</keyword>
<evidence type="ECO:0000256" key="7">
    <source>
        <dbReference type="ARBA" id="ARBA00022927"/>
    </source>
</evidence>
<comment type="similarity">
    <text evidence="3 11">Belongs to the COPE family.</text>
</comment>
<keyword evidence="5 11" id="KW-0963">Cytoplasm</keyword>
<evidence type="ECO:0000313" key="12">
    <source>
        <dbReference type="EMBL" id="KAL2916109.1"/>
    </source>
</evidence>
<dbReference type="InterPro" id="IPR006822">
    <property type="entry name" value="Coatomer_esu"/>
</dbReference>
<comment type="function">
    <text evidence="11">The coatomer is a cytosolic protein complex that binds to dilysine motifs and reversibly associates with Golgi non-clathrin-coated vesicles, which further mediate biosynthetic protein transport from the ER, via the Golgi up to the trans Golgi network. The coatomer complex is required for budding from Golgi membranes, and is essential for the retrograde Golgi-to-ER transport of dilysine-tagged proteins.</text>
</comment>
<comment type="subcellular location">
    <subcellularLocation>
        <location evidence="2">Cytoplasmic vesicle</location>
        <location evidence="2">COPI-coated vesicle membrane</location>
        <topology evidence="2">Peripheral membrane protein</topology>
        <orientation evidence="2">Cytoplasmic side</orientation>
    </subcellularLocation>
    <subcellularLocation>
        <location evidence="1">Golgi apparatus membrane</location>
        <topology evidence="1">Peripheral membrane protein</topology>
        <orientation evidence="1">Cytoplasmic side</orientation>
    </subcellularLocation>
</comment>
<evidence type="ECO:0000256" key="6">
    <source>
        <dbReference type="ARBA" id="ARBA00022892"/>
    </source>
</evidence>
<name>A0ABR4N9I4_9FUNG</name>
<dbReference type="PIRSF" id="PIRSF016478">
    <property type="entry name" value="Coatomer_esu"/>
    <property type="match status" value="1"/>
</dbReference>
<evidence type="ECO:0000256" key="9">
    <source>
        <dbReference type="ARBA" id="ARBA00023136"/>
    </source>
</evidence>
<evidence type="ECO:0000256" key="10">
    <source>
        <dbReference type="ARBA" id="ARBA00023329"/>
    </source>
</evidence>
<dbReference type="Gene3D" id="1.25.40.10">
    <property type="entry name" value="Tetratricopeptide repeat domain"/>
    <property type="match status" value="1"/>
</dbReference>
<protein>
    <recommendedName>
        <fullName evidence="11">Coatomer subunit epsilon</fullName>
    </recommendedName>
</protein>
<keyword evidence="6 11" id="KW-0931">ER-Golgi transport</keyword>
<evidence type="ECO:0000256" key="5">
    <source>
        <dbReference type="ARBA" id="ARBA00022490"/>
    </source>
</evidence>
<dbReference type="InterPro" id="IPR011990">
    <property type="entry name" value="TPR-like_helical_dom_sf"/>
</dbReference>
<evidence type="ECO:0000256" key="8">
    <source>
        <dbReference type="ARBA" id="ARBA00023034"/>
    </source>
</evidence>
<dbReference type="EMBL" id="JADGIZ020000018">
    <property type="protein sequence ID" value="KAL2916109.1"/>
    <property type="molecule type" value="Genomic_DNA"/>
</dbReference>
<organism evidence="12 13">
    <name type="scientific">Polyrhizophydium stewartii</name>
    <dbReference type="NCBI Taxonomy" id="2732419"/>
    <lineage>
        <taxon>Eukaryota</taxon>
        <taxon>Fungi</taxon>
        <taxon>Fungi incertae sedis</taxon>
        <taxon>Chytridiomycota</taxon>
        <taxon>Chytridiomycota incertae sedis</taxon>
        <taxon>Chytridiomycetes</taxon>
        <taxon>Rhizophydiales</taxon>
        <taxon>Rhizophydiales incertae sedis</taxon>
        <taxon>Polyrhizophydium</taxon>
    </lineage>
</organism>
<keyword evidence="7 11" id="KW-0653">Protein transport</keyword>
<accession>A0ABR4N9I4</accession>
<evidence type="ECO:0000256" key="3">
    <source>
        <dbReference type="ARBA" id="ARBA00008827"/>
    </source>
</evidence>
<keyword evidence="9 11" id="KW-0472">Membrane</keyword>
<dbReference type="Pfam" id="PF04733">
    <property type="entry name" value="Coatomer_E"/>
    <property type="match status" value="2"/>
</dbReference>
<keyword evidence="10 11" id="KW-0968">Cytoplasmic vesicle</keyword>
<evidence type="ECO:0000256" key="11">
    <source>
        <dbReference type="PIRNR" id="PIRNR016478"/>
    </source>
</evidence>
<dbReference type="Proteomes" id="UP001527925">
    <property type="component" value="Unassembled WGS sequence"/>
</dbReference>
<sequence>MEPGVDEVLALKNQFYLGAFQTVINEATNPATTPRTERGKVDRQVLLHRAYISHGRFNLVLSEITDRDPVELRAVRTLAKVLAAPAGAGREAAVAEAAALAESLPADANPVAFVVLGTVFYHDGRFDDALRLLVRAPKHLESIALAVQIYLKIDRPDLAKKELKALKAWADDATLAQLIEAWINIYSGGPDKYQEAFYIFEELANTSTATSKLLTCKANPNDPDTIANMIVTATALHKPLNVVNQLVSQLKDVAPNHPLAQELALKESLFDRAALRFAQA</sequence>
<dbReference type="PANTHER" id="PTHR10805:SF0">
    <property type="entry name" value="COATOMER SUBUNIT EPSILON"/>
    <property type="match status" value="1"/>
</dbReference>
<dbReference type="SUPFAM" id="SSF48452">
    <property type="entry name" value="TPR-like"/>
    <property type="match status" value="1"/>
</dbReference>
<keyword evidence="8 11" id="KW-0333">Golgi apparatus</keyword>
<dbReference type="PANTHER" id="PTHR10805">
    <property type="entry name" value="COATOMER SUBUNIT EPSILON"/>
    <property type="match status" value="1"/>
</dbReference>
<evidence type="ECO:0000256" key="4">
    <source>
        <dbReference type="ARBA" id="ARBA00022448"/>
    </source>
</evidence>
<comment type="caution">
    <text evidence="12">The sequence shown here is derived from an EMBL/GenBank/DDBJ whole genome shotgun (WGS) entry which is preliminary data.</text>
</comment>
<gene>
    <name evidence="12" type="ORF">HK105_204200</name>
</gene>
<evidence type="ECO:0000256" key="1">
    <source>
        <dbReference type="ARBA" id="ARBA00004255"/>
    </source>
</evidence>